<feature type="region of interest" description="Disordered" evidence="1">
    <location>
        <begin position="190"/>
        <end position="242"/>
    </location>
</feature>
<accession>A0A5M3MTS7</accession>
<dbReference type="PANTHER" id="PTHR28255">
    <property type="match status" value="1"/>
</dbReference>
<evidence type="ECO:0008006" key="4">
    <source>
        <dbReference type="Google" id="ProtNLM"/>
    </source>
</evidence>
<dbReference type="GeneID" id="19198440"/>
<dbReference type="Proteomes" id="UP000053558">
    <property type="component" value="Unassembled WGS sequence"/>
</dbReference>
<organism evidence="2 3">
    <name type="scientific">Coniophora puteana (strain RWD-64-598)</name>
    <name type="common">Brown rot fungus</name>
    <dbReference type="NCBI Taxonomy" id="741705"/>
    <lineage>
        <taxon>Eukaryota</taxon>
        <taxon>Fungi</taxon>
        <taxon>Dikarya</taxon>
        <taxon>Basidiomycota</taxon>
        <taxon>Agaricomycotina</taxon>
        <taxon>Agaricomycetes</taxon>
        <taxon>Agaricomycetidae</taxon>
        <taxon>Boletales</taxon>
        <taxon>Coniophorineae</taxon>
        <taxon>Coniophoraceae</taxon>
        <taxon>Coniophora</taxon>
    </lineage>
</organism>
<protein>
    <recommendedName>
        <fullName evidence="4">DUF336-domain-containing protein</fullName>
    </recommendedName>
</protein>
<dbReference type="OMA" id="WLENAPC"/>
<dbReference type="AlphaFoldDB" id="A0A5M3MTS7"/>
<gene>
    <name evidence="2" type="ORF">CONPUDRAFT_103716</name>
</gene>
<proteinExistence type="predicted"/>
<sequence>MFSQFQPISPSDAELASATLIEEGTYRFPSFSASDAVTLGLSLRKRFRASSRHARGKGALVSVQDIAGHTLFACTVGDLANPSGAGDVGLEAWARLEEMVRAVRRTGHSSYYIERAVRATAAGAAAGKQGQAGAGVAADFGRVCGGAFPVWLENAHSCPIGIIALYSGSSQEDHHLVVGVVRDYIHKQTRDLRPPPSALGVPSELPPRSSRDSREWIEEPAASHYTGRSQSPYSPRDDEGDY</sequence>
<evidence type="ECO:0000313" key="2">
    <source>
        <dbReference type="EMBL" id="EIW82490.1"/>
    </source>
</evidence>
<dbReference type="InterPro" id="IPR010371">
    <property type="entry name" value="YBR137W-like"/>
</dbReference>
<dbReference type="GO" id="GO:0072380">
    <property type="term" value="C:TRC complex"/>
    <property type="evidence" value="ECO:0007669"/>
    <property type="project" value="TreeGrafter"/>
</dbReference>
<dbReference type="GO" id="GO:0006620">
    <property type="term" value="P:post-translational protein targeting to endoplasmic reticulum membrane"/>
    <property type="evidence" value="ECO:0007669"/>
    <property type="project" value="TreeGrafter"/>
</dbReference>
<dbReference type="Gene3D" id="3.30.450.150">
    <property type="entry name" value="Haem-degrading domain"/>
    <property type="match status" value="1"/>
</dbReference>
<name>A0A5M3MTS7_CONPW</name>
<reference evidence="3" key="1">
    <citation type="journal article" date="2012" name="Science">
        <title>The Paleozoic origin of enzymatic lignin decomposition reconstructed from 31 fungal genomes.</title>
        <authorList>
            <person name="Floudas D."/>
            <person name="Binder M."/>
            <person name="Riley R."/>
            <person name="Barry K."/>
            <person name="Blanchette R.A."/>
            <person name="Henrissat B."/>
            <person name="Martinez A.T."/>
            <person name="Otillar R."/>
            <person name="Spatafora J.W."/>
            <person name="Yadav J.S."/>
            <person name="Aerts A."/>
            <person name="Benoit I."/>
            <person name="Boyd A."/>
            <person name="Carlson A."/>
            <person name="Copeland A."/>
            <person name="Coutinho P.M."/>
            <person name="de Vries R.P."/>
            <person name="Ferreira P."/>
            <person name="Findley K."/>
            <person name="Foster B."/>
            <person name="Gaskell J."/>
            <person name="Glotzer D."/>
            <person name="Gorecki P."/>
            <person name="Heitman J."/>
            <person name="Hesse C."/>
            <person name="Hori C."/>
            <person name="Igarashi K."/>
            <person name="Jurgens J.A."/>
            <person name="Kallen N."/>
            <person name="Kersten P."/>
            <person name="Kohler A."/>
            <person name="Kuees U."/>
            <person name="Kumar T.K.A."/>
            <person name="Kuo A."/>
            <person name="LaButti K."/>
            <person name="Larrondo L.F."/>
            <person name="Lindquist E."/>
            <person name="Ling A."/>
            <person name="Lombard V."/>
            <person name="Lucas S."/>
            <person name="Lundell T."/>
            <person name="Martin R."/>
            <person name="McLaughlin D.J."/>
            <person name="Morgenstern I."/>
            <person name="Morin E."/>
            <person name="Murat C."/>
            <person name="Nagy L.G."/>
            <person name="Nolan M."/>
            <person name="Ohm R.A."/>
            <person name="Patyshakuliyeva A."/>
            <person name="Rokas A."/>
            <person name="Ruiz-Duenas F.J."/>
            <person name="Sabat G."/>
            <person name="Salamov A."/>
            <person name="Samejima M."/>
            <person name="Schmutz J."/>
            <person name="Slot J.C."/>
            <person name="St John F."/>
            <person name="Stenlid J."/>
            <person name="Sun H."/>
            <person name="Sun S."/>
            <person name="Syed K."/>
            <person name="Tsang A."/>
            <person name="Wiebenga A."/>
            <person name="Young D."/>
            <person name="Pisabarro A."/>
            <person name="Eastwood D.C."/>
            <person name="Martin F."/>
            <person name="Cullen D."/>
            <person name="Grigoriev I.V."/>
            <person name="Hibbett D.S."/>
        </authorList>
    </citation>
    <scope>NUCLEOTIDE SEQUENCE [LARGE SCALE GENOMIC DNA]</scope>
    <source>
        <strain evidence="3">RWD-64-598 SS2</strain>
    </source>
</reference>
<dbReference type="RefSeq" id="XP_007768136.1">
    <property type="nucleotide sequence ID" value="XM_007769946.1"/>
</dbReference>
<evidence type="ECO:0000256" key="1">
    <source>
        <dbReference type="SAM" id="MobiDB-lite"/>
    </source>
</evidence>
<dbReference type="EMBL" id="JH711577">
    <property type="protein sequence ID" value="EIW82490.1"/>
    <property type="molecule type" value="Genomic_DNA"/>
</dbReference>
<dbReference type="PANTHER" id="PTHR28255:SF1">
    <property type="entry name" value="UPF0303 PROTEIN YBR137W"/>
    <property type="match status" value="1"/>
</dbReference>
<dbReference type="OrthoDB" id="2209940at2759"/>
<dbReference type="KEGG" id="cput:CONPUDRAFT_103716"/>
<keyword evidence="3" id="KW-1185">Reference proteome</keyword>
<dbReference type="InterPro" id="IPR038084">
    <property type="entry name" value="PduO/GlcC-like_sf"/>
</dbReference>
<evidence type="ECO:0000313" key="3">
    <source>
        <dbReference type="Proteomes" id="UP000053558"/>
    </source>
</evidence>
<comment type="caution">
    <text evidence="2">The sequence shown here is derived from an EMBL/GenBank/DDBJ whole genome shotgun (WGS) entry which is preliminary data.</text>
</comment>